<dbReference type="InterPro" id="IPR013783">
    <property type="entry name" value="Ig-like_fold"/>
</dbReference>
<dbReference type="InterPro" id="IPR011110">
    <property type="entry name" value="Reg_prop"/>
</dbReference>
<evidence type="ECO:0000256" key="1">
    <source>
        <dbReference type="ARBA" id="ARBA00000085"/>
    </source>
</evidence>
<dbReference type="Gene3D" id="1.10.287.130">
    <property type="match status" value="1"/>
</dbReference>
<proteinExistence type="predicted"/>
<name>A0A7G9L6T2_9FLAO</name>
<keyword evidence="3" id="KW-0597">Phosphoprotein</keyword>
<keyword evidence="7" id="KW-1185">Reference proteome</keyword>
<evidence type="ECO:0000256" key="3">
    <source>
        <dbReference type="ARBA" id="ARBA00022553"/>
    </source>
</evidence>
<dbReference type="Pfam" id="PF00512">
    <property type="entry name" value="HisKA"/>
    <property type="match status" value="1"/>
</dbReference>
<feature type="transmembrane region" description="Helical" evidence="4">
    <location>
        <begin position="811"/>
        <end position="833"/>
    </location>
</feature>
<feature type="domain" description="Signal transduction histidine kinase dimerisation/phosphoacceptor" evidence="5">
    <location>
        <begin position="858"/>
        <end position="923"/>
    </location>
</feature>
<organism evidence="6 7">
    <name type="scientific">Polaribacter pectinis</name>
    <dbReference type="NCBI Taxonomy" id="2738844"/>
    <lineage>
        <taxon>Bacteria</taxon>
        <taxon>Pseudomonadati</taxon>
        <taxon>Bacteroidota</taxon>
        <taxon>Flavobacteriia</taxon>
        <taxon>Flavobacteriales</taxon>
        <taxon>Flavobacteriaceae</taxon>
    </lineage>
</organism>
<reference evidence="6 7" key="1">
    <citation type="submission" date="2020-08" db="EMBL/GenBank/DDBJ databases">
        <title>Polaribacter sp. L12M9 isolated from gut of the Korean scallop.</title>
        <authorList>
            <person name="Jeong Y.S."/>
        </authorList>
    </citation>
    <scope>NUCLEOTIDE SEQUENCE [LARGE SCALE GENOMIC DNA]</scope>
    <source>
        <strain evidence="6 7">L12M9</strain>
    </source>
</reference>
<evidence type="ECO:0000256" key="4">
    <source>
        <dbReference type="SAM" id="Phobius"/>
    </source>
</evidence>
<dbReference type="Proteomes" id="UP000515808">
    <property type="component" value="Chromosome"/>
</dbReference>
<dbReference type="FunFam" id="2.60.40.10:FF:000791">
    <property type="entry name" value="Two-component system sensor histidine kinase/response regulator"/>
    <property type="match status" value="1"/>
</dbReference>
<gene>
    <name evidence="6" type="ORF">H9W90_08925</name>
</gene>
<evidence type="ECO:0000313" key="7">
    <source>
        <dbReference type="Proteomes" id="UP000515808"/>
    </source>
</evidence>
<accession>A0A7G9L6T2</accession>
<dbReference type="PANTHER" id="PTHR43547">
    <property type="entry name" value="TWO-COMPONENT HISTIDINE KINASE"/>
    <property type="match status" value="1"/>
</dbReference>
<keyword evidence="4" id="KW-1133">Transmembrane helix</keyword>
<dbReference type="Gene3D" id="2.130.10.10">
    <property type="entry name" value="YVTN repeat-like/Quinoprotein amine dehydrogenase"/>
    <property type="match status" value="3"/>
</dbReference>
<dbReference type="Gene3D" id="2.60.40.10">
    <property type="entry name" value="Immunoglobulins"/>
    <property type="match status" value="1"/>
</dbReference>
<dbReference type="Pfam" id="PF07495">
    <property type="entry name" value="Y_Y_Y"/>
    <property type="match status" value="1"/>
</dbReference>
<dbReference type="SMART" id="SM00388">
    <property type="entry name" value="HisKA"/>
    <property type="match status" value="1"/>
</dbReference>
<dbReference type="SUPFAM" id="SSF63829">
    <property type="entry name" value="Calcium-dependent phosphotriesterase"/>
    <property type="match status" value="3"/>
</dbReference>
<dbReference type="InterPro" id="IPR015943">
    <property type="entry name" value="WD40/YVTN_repeat-like_dom_sf"/>
</dbReference>
<keyword evidence="4" id="KW-0472">Membrane</keyword>
<dbReference type="CDD" id="cd00082">
    <property type="entry name" value="HisKA"/>
    <property type="match status" value="1"/>
</dbReference>
<dbReference type="RefSeq" id="WP_187481275.1">
    <property type="nucleotide sequence ID" value="NZ_CP060695.1"/>
</dbReference>
<evidence type="ECO:0000256" key="2">
    <source>
        <dbReference type="ARBA" id="ARBA00012438"/>
    </source>
</evidence>
<comment type="catalytic activity">
    <reaction evidence="1">
        <text>ATP + protein L-histidine = ADP + protein N-phospho-L-histidine.</text>
        <dbReference type="EC" id="2.7.13.3"/>
    </reaction>
</comment>
<keyword evidence="4" id="KW-0812">Transmembrane</keyword>
<dbReference type="PANTHER" id="PTHR43547:SF2">
    <property type="entry name" value="HYBRID SIGNAL TRANSDUCTION HISTIDINE KINASE C"/>
    <property type="match status" value="1"/>
</dbReference>
<dbReference type="InterPro" id="IPR036097">
    <property type="entry name" value="HisK_dim/P_sf"/>
</dbReference>
<protein>
    <recommendedName>
        <fullName evidence="2">histidine kinase</fullName>
        <ecNumber evidence="2">2.7.13.3</ecNumber>
    </recommendedName>
</protein>
<dbReference type="InterPro" id="IPR003661">
    <property type="entry name" value="HisK_dim/P_dom"/>
</dbReference>
<dbReference type="KEGG" id="ppec:H9W90_08925"/>
<dbReference type="SUPFAM" id="SSF47384">
    <property type="entry name" value="Homodimeric domain of signal transducing histidine kinase"/>
    <property type="match status" value="1"/>
</dbReference>
<dbReference type="AlphaFoldDB" id="A0A7G9L6T2"/>
<dbReference type="Pfam" id="PF07494">
    <property type="entry name" value="Reg_prop"/>
    <property type="match status" value="6"/>
</dbReference>
<dbReference type="EC" id="2.7.13.3" evidence="2"/>
<dbReference type="InterPro" id="IPR011123">
    <property type="entry name" value="Y_Y_Y"/>
</dbReference>
<dbReference type="EMBL" id="CP060695">
    <property type="protein sequence ID" value="QNM84331.1"/>
    <property type="molecule type" value="Genomic_DNA"/>
</dbReference>
<sequence>MRKIIFFIGVVILLLTQQIFSQNFDRISNSEGFNQNTVNAIVQDKYGFLWYATPNGLIRYDGYEFKTFTTQSKDEGAISSNNVTHLFNDKDGILWIGTNVGVNIYVPWLERFFTVPLKYKIDVNKIDAKGDGYVWITSSKELIRCKLTDVSKGVFDFPENILDLKENGVKINTFSFGYNSSIILGTNKGLKKVDYQTEIPILKIENNNLNDFSFFDNKEITEIIKVDNIFWVGTTDGLYSSNLDSSSKYLVKKIEIPNQDTTFYVNSLFTDNENTIWIGTRANGLHKYNPILNSFSHFNYDSKNKNSVSSHQINAVYQDSFNILWVGTAQGGINKLDLSQKPFFSYRNNPYNKFSIGDNLITSILEDNTGKIWVSGYNKKLFRSIDVINKNNLNNIKFEDIQAKLSLEDNDVIRCIYQDQKNYIWFGTDKKVFVYNPIKKDYKEVQFTSKEDKTQLLSTRNIAQINETDIVLSGNKIIVIKNPWKEIDQKRTPEINIQSSLRIAASRVQCFLQHSSGQLWFGTDYGLLQCKYENGKITVTKQYQENKTGSSKISYNSIFSLYEDNKKNVWIGTFGGGINKLTLNNDNNPVKMDYFRKNDILPDDAIYGILPQENSNYLWISTDMGLVRFNKETNKVNVFDVSDGLFHNNFRQSAYTKGKSGFMYFGGLNGLTIFNPQKIFLNKQPPRVLITSLLINNKPIEIGEELNDIVILKKAISETDTVTVCRSQRIISFNLVAEHTAAPSKNKIAYKLDGFNKNWVEINKGKSPITYTNLSAGTYKLRVKSANGDGVWSASTKTLTLIVLPLWYQTWWSYSLLVLVFLGVGVGIVFYFVRHEKLKQKLIYEQIDKDRIEVVNQGKFRYFTNLSHEFRTPLTLISGPLDRVIENNSNPESERFLAIIKRNTHRLLSLIDQLITFRQAEQGF</sequence>
<evidence type="ECO:0000313" key="6">
    <source>
        <dbReference type="EMBL" id="QNM84331.1"/>
    </source>
</evidence>
<dbReference type="GO" id="GO:0000155">
    <property type="term" value="F:phosphorelay sensor kinase activity"/>
    <property type="evidence" value="ECO:0007669"/>
    <property type="project" value="InterPro"/>
</dbReference>
<evidence type="ECO:0000259" key="5">
    <source>
        <dbReference type="SMART" id="SM00388"/>
    </source>
</evidence>